<gene>
    <name evidence="6" type="ORF">HQM25_02970</name>
</gene>
<dbReference type="Pfam" id="PF13271">
    <property type="entry name" value="DUF4062"/>
    <property type="match status" value="1"/>
</dbReference>
<proteinExistence type="predicted"/>
<feature type="region of interest" description="Disordered" evidence="2">
    <location>
        <begin position="163"/>
        <end position="186"/>
    </location>
</feature>
<feature type="domain" description="NB-ARC" evidence="3">
    <location>
        <begin position="197"/>
        <end position="321"/>
    </location>
</feature>
<feature type="domain" description="DUF4062" evidence="4">
    <location>
        <begin position="17"/>
        <end position="98"/>
    </location>
</feature>
<dbReference type="Gene3D" id="1.25.40.10">
    <property type="entry name" value="Tetratricopeptide repeat domain"/>
    <property type="match status" value="1"/>
</dbReference>
<evidence type="ECO:0000313" key="6">
    <source>
        <dbReference type="EMBL" id="QKJ18457.1"/>
    </source>
</evidence>
<feature type="domain" description="Winged helix-turn-helix" evidence="5">
    <location>
        <begin position="447"/>
        <end position="520"/>
    </location>
</feature>
<dbReference type="RefSeq" id="WP_172988898.1">
    <property type="nucleotide sequence ID" value="NZ_CP054038.1"/>
</dbReference>
<dbReference type="SUPFAM" id="SSF48452">
    <property type="entry name" value="TPR-like"/>
    <property type="match status" value="1"/>
</dbReference>
<dbReference type="PANTHER" id="PTHR47691">
    <property type="entry name" value="REGULATOR-RELATED"/>
    <property type="match status" value="1"/>
</dbReference>
<dbReference type="Pfam" id="PF25872">
    <property type="entry name" value="HTH_77"/>
    <property type="match status" value="1"/>
</dbReference>
<feature type="coiled-coil region" evidence="1">
    <location>
        <begin position="676"/>
        <end position="703"/>
    </location>
</feature>
<dbReference type="InterPro" id="IPR027417">
    <property type="entry name" value="P-loop_NTPase"/>
</dbReference>
<dbReference type="SUPFAM" id="SSF52540">
    <property type="entry name" value="P-loop containing nucleoside triphosphate hydrolases"/>
    <property type="match status" value="1"/>
</dbReference>
<sequence length="881" mass="96074">MTGVSGPVIRTPDQRIRVFVSSTLRELADERLAVRAAVERLRLAPVMFELGARPHPPRALYRSYLSQSDVFVGIYGASYGWVAPDEDVSGLEDEYNLAPRDMPKLIYIKAVDTRDERLEELISRIRDDDTAAYLPFHDPAQLEEQVVGDLATLLAERFDESRIPPAPDAAQADEPDALSPASRLPAPYTTTIGRDADIAAIREILAAHTDRIVSLIGPGGIGKSRLAIEVARAASDLFPDEVYFVPLEGVLESGLLLPTIAYYLGIRDNGEAPLEERISRALEGRRVLIVLDNFEQIVDAAPILVRLYTSSPTVSFLVTSRVVLHVRGERVYEVRPLSTPIETLPASLDPAVRSGAVALFVDRARAFKPDFDVTADNAQDLADICRRLEGLPLGIELAAAKVRVLSPRGIAERLQQSLPLLTAAARDLPERHRTMRATIEWSVELLPDDQRDLLESLGVFATRFSLEAVEAIGAGRPWHDDAMESLAALIDASLVTQTVVEGRAVFSLLATVREYALGRLKERGDAAAVRTAHADYYVDFVRSVAPGLGGRGQVDAVFQLGLELPNLRAAVRHLVYTDRLDDAGAFAWSLLIYWWISGFFAEVRLWMLELLEKQHEHPITAHTRAVAWFFTLWGEMWQRPSEQVVAGLGECVRLFAEAGDADASAMALAARATARVQFAGADVQKAQDELDEAVQELRAHGNGWAEAITEVSLGRLAWVRGDTDTALAHLDRASDVASAGGDLFTTSVAGNLRARLNFLRGEITRAEPEFIQTLVLSVRLHFDEGVAYGLEGVCAVAAARGDAWRAAALATAAARIRHRIGVFDVEAFTVHTPHLEILRGRDPANVAAGEAAGAQLSVAEAVAMALPEAEHAGVAAALRRW</sequence>
<protein>
    <submittedName>
        <fullName evidence="6">DUF4062 domain-containing protein</fullName>
    </submittedName>
</protein>
<dbReference type="PANTHER" id="PTHR47691:SF3">
    <property type="entry name" value="HTH-TYPE TRANSCRIPTIONAL REGULATOR RV0890C-RELATED"/>
    <property type="match status" value="1"/>
</dbReference>
<dbReference type="InterPro" id="IPR025139">
    <property type="entry name" value="DUF4062"/>
</dbReference>
<evidence type="ECO:0000259" key="4">
    <source>
        <dbReference type="Pfam" id="PF13271"/>
    </source>
</evidence>
<keyword evidence="1" id="KW-0175">Coiled coil</keyword>
<evidence type="ECO:0000313" key="7">
    <source>
        <dbReference type="Proteomes" id="UP000502498"/>
    </source>
</evidence>
<organism evidence="6 7">
    <name type="scientific">Microbacterium hominis</name>
    <dbReference type="NCBI Taxonomy" id="162426"/>
    <lineage>
        <taxon>Bacteria</taxon>
        <taxon>Bacillati</taxon>
        <taxon>Actinomycetota</taxon>
        <taxon>Actinomycetes</taxon>
        <taxon>Micrococcales</taxon>
        <taxon>Microbacteriaceae</taxon>
        <taxon>Microbacterium</taxon>
    </lineage>
</organism>
<reference evidence="6 7" key="1">
    <citation type="submission" date="2020-05" db="EMBL/GenBank/DDBJ databases">
        <title>Strain PA2F3 complete genome.</title>
        <authorList>
            <person name="Kim Y.-S."/>
            <person name="Kim S.-J."/>
            <person name="Jung H.-k."/>
            <person name="Kim S.-E."/>
            <person name="Kim K.-H."/>
        </authorList>
    </citation>
    <scope>NUCLEOTIDE SEQUENCE [LARGE SCALE GENOMIC DNA]</scope>
    <source>
        <strain evidence="6 7">PA2F3</strain>
    </source>
</reference>
<evidence type="ECO:0000259" key="5">
    <source>
        <dbReference type="Pfam" id="PF25872"/>
    </source>
</evidence>
<dbReference type="InterPro" id="IPR011990">
    <property type="entry name" value="TPR-like_helical_dom_sf"/>
</dbReference>
<dbReference type="GO" id="GO:0043531">
    <property type="term" value="F:ADP binding"/>
    <property type="evidence" value="ECO:0007669"/>
    <property type="project" value="InterPro"/>
</dbReference>
<dbReference type="PRINTS" id="PR00364">
    <property type="entry name" value="DISEASERSIST"/>
</dbReference>
<evidence type="ECO:0000256" key="2">
    <source>
        <dbReference type="SAM" id="MobiDB-lite"/>
    </source>
</evidence>
<accession>A0A7D4QBF2</accession>
<evidence type="ECO:0000256" key="1">
    <source>
        <dbReference type="SAM" id="Coils"/>
    </source>
</evidence>
<dbReference type="AlphaFoldDB" id="A0A7D4QBF2"/>
<dbReference type="InterPro" id="IPR058852">
    <property type="entry name" value="HTH_77"/>
</dbReference>
<dbReference type="Gene3D" id="3.40.50.300">
    <property type="entry name" value="P-loop containing nucleotide triphosphate hydrolases"/>
    <property type="match status" value="1"/>
</dbReference>
<dbReference type="InterPro" id="IPR002182">
    <property type="entry name" value="NB-ARC"/>
</dbReference>
<dbReference type="EMBL" id="CP054038">
    <property type="protein sequence ID" value="QKJ18457.1"/>
    <property type="molecule type" value="Genomic_DNA"/>
</dbReference>
<dbReference type="Proteomes" id="UP000502498">
    <property type="component" value="Chromosome"/>
</dbReference>
<dbReference type="Pfam" id="PF00931">
    <property type="entry name" value="NB-ARC"/>
    <property type="match status" value="1"/>
</dbReference>
<name>A0A7D4QBF2_9MICO</name>
<evidence type="ECO:0000259" key="3">
    <source>
        <dbReference type="Pfam" id="PF00931"/>
    </source>
</evidence>